<dbReference type="GeneID" id="14540376"/>
<evidence type="ECO:0000313" key="4">
    <source>
        <dbReference type="Proteomes" id="UP000005018"/>
    </source>
</evidence>
<feature type="region of interest" description="Disordered" evidence="1">
    <location>
        <begin position="37"/>
        <end position="61"/>
    </location>
</feature>
<accession>H8X628</accession>
<dbReference type="RefSeq" id="XP_003869411.1">
    <property type="nucleotide sequence ID" value="XM_003869362.1"/>
</dbReference>
<feature type="transmembrane region" description="Helical" evidence="2">
    <location>
        <begin position="268"/>
        <end position="288"/>
    </location>
</feature>
<dbReference type="HOGENOM" id="CLU_710016_0_0_1"/>
<protein>
    <submittedName>
        <fullName evidence="3">Uncharacterized protein</fullName>
    </submittedName>
</protein>
<evidence type="ECO:0000256" key="1">
    <source>
        <dbReference type="SAM" id="MobiDB-lite"/>
    </source>
</evidence>
<reference evidence="3 4" key="1">
    <citation type="journal article" date="2012" name="PLoS ONE">
        <title>Sequence and analysis of the genome of the pathogenic yeast Candida orthopsilosis.</title>
        <authorList>
            <person name="Riccombeni A."/>
            <person name="Vidanes G."/>
            <person name="Proux-Wera E."/>
            <person name="Wolfe K.H."/>
            <person name="Butler G."/>
        </authorList>
    </citation>
    <scope>NUCLEOTIDE SEQUENCE [LARGE SCALE GENOMIC DNA]</scope>
    <source>
        <strain evidence="3 4">Co 90-125</strain>
    </source>
</reference>
<dbReference type="KEGG" id="cot:CORT_0D04360"/>
<dbReference type="EMBL" id="HE681722">
    <property type="protein sequence ID" value="CCG23276.1"/>
    <property type="molecule type" value="Genomic_DNA"/>
</dbReference>
<feature type="compositionally biased region" description="Polar residues" evidence="1">
    <location>
        <begin position="38"/>
        <end position="48"/>
    </location>
</feature>
<dbReference type="AlphaFoldDB" id="H8X628"/>
<evidence type="ECO:0000256" key="2">
    <source>
        <dbReference type="SAM" id="Phobius"/>
    </source>
</evidence>
<dbReference type="Proteomes" id="UP000005018">
    <property type="component" value="Chromosome 4"/>
</dbReference>
<organism evidence="3 4">
    <name type="scientific">Candida orthopsilosis (strain 90-125)</name>
    <name type="common">Yeast</name>
    <dbReference type="NCBI Taxonomy" id="1136231"/>
    <lineage>
        <taxon>Eukaryota</taxon>
        <taxon>Fungi</taxon>
        <taxon>Dikarya</taxon>
        <taxon>Ascomycota</taxon>
        <taxon>Saccharomycotina</taxon>
        <taxon>Pichiomycetes</taxon>
        <taxon>Debaryomycetaceae</taxon>
        <taxon>Candida/Lodderomyces clade</taxon>
        <taxon>Candida</taxon>
    </lineage>
</organism>
<gene>
    <name evidence="3" type="ORF">CORT_0D04360</name>
</gene>
<sequence length="433" mass="50353">MVPPPPFRPYGGDDCQILSDLSRFDHTYEYKLPRLRSTRNTTPTTSEFTEIESSRAQSRTSSANLTIDGIIPFYSSQAGNNESGSYYEPLQSKQFPDEESFIQPQRIRRQHISVGVQVPQDNPQLYQQLLPQVPPKDMPTRTKSQREFLPYPPSIPDTNDIPPYNNNLLPPIPQPSEKMYAKVVQFDNGDNDSLMSRQKHLEHDLIKSVMNQPLISFKTDKLGDRYYGRKITITMNLVLYLIEICFSVIEIVLSTVLLQRDHTITIDIYRYFIADGVITIIVALLFTLQVVTYEKRNGSFYCTVAVVFKLVSFIMIIAYIFPSDQAQTQQVWQIRRALGAFIIISTFLWLSNLIMFLTTLYISRLNLLEELNFDYDQRGLNEEFNKRTNEKKSRGGEDLKEFYLNENGEMYALHDDEEREKYKKNNKILVYTF</sequence>
<feature type="transmembrane region" description="Helical" evidence="2">
    <location>
        <begin position="341"/>
        <end position="362"/>
    </location>
</feature>
<dbReference type="OrthoDB" id="4019110at2759"/>
<evidence type="ECO:0000313" key="3">
    <source>
        <dbReference type="EMBL" id="CCG23276.1"/>
    </source>
</evidence>
<dbReference type="eggNOG" id="ENOG502RJBG">
    <property type="taxonomic scope" value="Eukaryota"/>
</dbReference>
<keyword evidence="2" id="KW-0472">Membrane</keyword>
<keyword evidence="4" id="KW-1185">Reference proteome</keyword>
<feature type="transmembrane region" description="Helical" evidence="2">
    <location>
        <begin position="300"/>
        <end position="321"/>
    </location>
</feature>
<keyword evidence="2" id="KW-1133">Transmembrane helix</keyword>
<proteinExistence type="predicted"/>
<keyword evidence="2" id="KW-0812">Transmembrane</keyword>
<feature type="transmembrane region" description="Helical" evidence="2">
    <location>
        <begin position="237"/>
        <end position="256"/>
    </location>
</feature>
<name>H8X628_CANO9</name>